<reference evidence="2 3" key="1">
    <citation type="submission" date="2024-10" db="EMBL/GenBank/DDBJ databases">
        <authorList>
            <person name="Kim D."/>
        </authorList>
    </citation>
    <scope>NUCLEOTIDE SEQUENCE [LARGE SCALE GENOMIC DNA]</scope>
    <source>
        <strain evidence="2">BH-2024</strain>
    </source>
</reference>
<dbReference type="EMBL" id="JBICBT010000494">
    <property type="protein sequence ID" value="KAL3111704.1"/>
    <property type="molecule type" value="Genomic_DNA"/>
</dbReference>
<dbReference type="AlphaFoldDB" id="A0ABD2L934"/>
<gene>
    <name evidence="2" type="ORF">niasHT_012800</name>
</gene>
<organism evidence="2 3">
    <name type="scientific">Heterodera trifolii</name>
    <dbReference type="NCBI Taxonomy" id="157864"/>
    <lineage>
        <taxon>Eukaryota</taxon>
        <taxon>Metazoa</taxon>
        <taxon>Ecdysozoa</taxon>
        <taxon>Nematoda</taxon>
        <taxon>Chromadorea</taxon>
        <taxon>Rhabditida</taxon>
        <taxon>Tylenchina</taxon>
        <taxon>Tylenchomorpha</taxon>
        <taxon>Tylenchoidea</taxon>
        <taxon>Heteroderidae</taxon>
        <taxon>Heteroderinae</taxon>
        <taxon>Heterodera</taxon>
    </lineage>
</organism>
<accession>A0ABD2L934</accession>
<feature type="transmembrane region" description="Helical" evidence="1">
    <location>
        <begin position="58"/>
        <end position="78"/>
    </location>
</feature>
<keyword evidence="3" id="KW-1185">Reference proteome</keyword>
<keyword evidence="1" id="KW-1133">Transmembrane helix</keyword>
<protein>
    <submittedName>
        <fullName evidence="2">Uncharacterized protein</fullName>
    </submittedName>
</protein>
<evidence type="ECO:0000256" key="1">
    <source>
        <dbReference type="SAM" id="Phobius"/>
    </source>
</evidence>
<evidence type="ECO:0000313" key="3">
    <source>
        <dbReference type="Proteomes" id="UP001620626"/>
    </source>
</evidence>
<sequence length="102" mass="11847">MLHRRNTEKQLRRELTLIKLRHEYRKARAKCLVLKMLLHNGRPVHGQMQSRLDILHQLLLLLLLLLEVVQTVVVVLWLKTVAKAVPSILKCSRLAPPPKPGR</sequence>
<dbReference type="Proteomes" id="UP001620626">
    <property type="component" value="Unassembled WGS sequence"/>
</dbReference>
<evidence type="ECO:0000313" key="2">
    <source>
        <dbReference type="EMBL" id="KAL3111704.1"/>
    </source>
</evidence>
<comment type="caution">
    <text evidence="2">The sequence shown here is derived from an EMBL/GenBank/DDBJ whole genome shotgun (WGS) entry which is preliminary data.</text>
</comment>
<proteinExistence type="predicted"/>
<keyword evidence="1" id="KW-0812">Transmembrane</keyword>
<keyword evidence="1" id="KW-0472">Membrane</keyword>
<name>A0ABD2L934_9BILA</name>